<reference evidence="2" key="1">
    <citation type="submission" date="2019-12" db="EMBL/GenBank/DDBJ databases">
        <title>Genome sequencing and annotation of Brassica cretica.</title>
        <authorList>
            <person name="Studholme D.J."/>
            <person name="Sarris P.F."/>
        </authorList>
    </citation>
    <scope>NUCLEOTIDE SEQUENCE</scope>
    <source>
        <strain evidence="2">PFS-102/07</strain>
        <tissue evidence="2">Leaf</tissue>
    </source>
</reference>
<organism evidence="2">
    <name type="scientific">Brassica cretica</name>
    <name type="common">Mustard</name>
    <dbReference type="NCBI Taxonomy" id="69181"/>
    <lineage>
        <taxon>Eukaryota</taxon>
        <taxon>Viridiplantae</taxon>
        <taxon>Streptophyta</taxon>
        <taxon>Embryophyta</taxon>
        <taxon>Tracheophyta</taxon>
        <taxon>Spermatophyta</taxon>
        <taxon>Magnoliopsida</taxon>
        <taxon>eudicotyledons</taxon>
        <taxon>Gunneridae</taxon>
        <taxon>Pentapetalae</taxon>
        <taxon>rosids</taxon>
        <taxon>malvids</taxon>
        <taxon>Brassicales</taxon>
        <taxon>Brassicaceae</taxon>
        <taxon>Brassiceae</taxon>
        <taxon>Brassica</taxon>
    </lineage>
</organism>
<accession>A0A8S9IVB3</accession>
<evidence type="ECO:0000256" key="1">
    <source>
        <dbReference type="SAM" id="MobiDB-lite"/>
    </source>
</evidence>
<evidence type="ECO:0000313" key="2">
    <source>
        <dbReference type="EMBL" id="KAF2573373.1"/>
    </source>
</evidence>
<proteinExistence type="predicted"/>
<gene>
    <name evidence="2" type="ORF">F2Q70_00003112</name>
</gene>
<dbReference type="AlphaFoldDB" id="A0A8S9IVB3"/>
<sequence>MDNMFTELNTKYDTVSNHIKRIDVQLAQTNESVKRQQGTLPGNNVMNPRVEHCNAAELRCEKSEGKEPEQLFVETVLDAEERTEQPASTEETAPSEPAETPPVQVYVPKVPYPCRPKYLMDPISA</sequence>
<protein>
    <submittedName>
        <fullName evidence="2">Uncharacterized protein</fullName>
    </submittedName>
</protein>
<feature type="region of interest" description="Disordered" evidence="1">
    <location>
        <begin position="78"/>
        <end position="107"/>
    </location>
</feature>
<dbReference type="EMBL" id="QGKY02001015">
    <property type="protein sequence ID" value="KAF2573373.1"/>
    <property type="molecule type" value="Genomic_DNA"/>
</dbReference>
<comment type="caution">
    <text evidence="2">The sequence shown here is derived from an EMBL/GenBank/DDBJ whole genome shotgun (WGS) entry which is preliminary data.</text>
</comment>
<feature type="compositionally biased region" description="Low complexity" evidence="1">
    <location>
        <begin position="86"/>
        <end position="107"/>
    </location>
</feature>
<name>A0A8S9IVB3_BRACR</name>